<dbReference type="PANTHER" id="PTHR12072">
    <property type="entry name" value="CWF19, CELL CYCLE CONTROL PROTEIN"/>
    <property type="match status" value="1"/>
</dbReference>
<dbReference type="EMBL" id="KV423922">
    <property type="protein sequence ID" value="KZT61603.1"/>
    <property type="molecule type" value="Genomic_DNA"/>
</dbReference>
<evidence type="ECO:0000256" key="2">
    <source>
        <dbReference type="ARBA" id="ARBA00022771"/>
    </source>
</evidence>
<evidence type="ECO:0000256" key="3">
    <source>
        <dbReference type="ARBA" id="ARBA00022833"/>
    </source>
</evidence>
<dbReference type="InterPro" id="IPR036265">
    <property type="entry name" value="HIT-like_sf"/>
</dbReference>
<sequence length="651" mass="70633">MADAAKILVLGSAHGALPSYLTKLRTFNAKHGPFDAVFCIGDFFSPPSFGVSVENEGLSDLLEGKLEVTAPTFVLSSPNVEVPREVRERVDGEGGEICKNLALLEGIGRIDIPGKGVHVSYDSSTTPLNIADLEPHATTHILLTHAHPSLVFPSLPTATSSENDADLLLKHRRPRYAFSGASGVWSEAQPFGWEEEGATEWTRCVSVGSVRGEGGKKQRFYYAFSLNPLQVPPNPPNAVPNPYLPTAAKAPLPSQEHNDQPPQLKDLNGAASANKRKFEAIAAAEAGNADYRWGGEGKKARKERTDLSGKPPDGYRCRICDSSDHYVQSCPDKLELDKSRAEARENDKPPEGYTCRRCGATADHFVKNCPKRAELGDTGGALPSEGYVCRACGSGKHYFKDCEVAAKGRNRGGGRGGKKEIAPDECWFCLSNPNITKYLITSIGSETYLTLPKGSLLPLSSQSPTHIPGGGHLLLIPITHHPTLLSLPPDISLPITAELESYKSGLRALFKAHGCAAVSWEIARLSGRGGHAHMQVCAVPLKLVEEGKVEEAFRREGEQGGVDWEEEMPGDAGREREGNYLRIELPGGKVLVHNIRPGPPFNLQFPRMVLGRLLGLEDRIDWRTCPEGEDEEREAAEAFKAAFAEYDPTLA</sequence>
<proteinExistence type="predicted"/>
<feature type="region of interest" description="Disordered" evidence="4">
    <location>
        <begin position="233"/>
        <end position="267"/>
    </location>
</feature>
<dbReference type="Proteomes" id="UP000076842">
    <property type="component" value="Unassembled WGS sequence"/>
</dbReference>
<dbReference type="OrthoDB" id="444325at2759"/>
<dbReference type="Pfam" id="PF04676">
    <property type="entry name" value="CwfJ_C_2"/>
    <property type="match status" value="1"/>
</dbReference>
<dbReference type="SMART" id="SM00343">
    <property type="entry name" value="ZnF_C2HC"/>
    <property type="match status" value="3"/>
</dbReference>
<evidence type="ECO:0000259" key="5">
    <source>
        <dbReference type="SMART" id="SM00343"/>
    </source>
</evidence>
<reference evidence="6 7" key="1">
    <citation type="journal article" date="2016" name="Mol. Biol. Evol.">
        <title>Comparative Genomics of Early-Diverging Mushroom-Forming Fungi Provides Insights into the Origins of Lignocellulose Decay Capabilities.</title>
        <authorList>
            <person name="Nagy L.G."/>
            <person name="Riley R."/>
            <person name="Tritt A."/>
            <person name="Adam C."/>
            <person name="Daum C."/>
            <person name="Floudas D."/>
            <person name="Sun H."/>
            <person name="Yadav J.S."/>
            <person name="Pangilinan J."/>
            <person name="Larsson K.H."/>
            <person name="Matsuura K."/>
            <person name="Barry K."/>
            <person name="Labutti K."/>
            <person name="Kuo R."/>
            <person name="Ohm R.A."/>
            <person name="Bhattacharya S.S."/>
            <person name="Shirouzu T."/>
            <person name="Yoshinaga Y."/>
            <person name="Martin F.M."/>
            <person name="Grigoriev I.V."/>
            <person name="Hibbett D.S."/>
        </authorList>
    </citation>
    <scope>NUCLEOTIDE SEQUENCE [LARGE SCALE GENOMIC DNA]</scope>
    <source>
        <strain evidence="6 7">HHB12733</strain>
    </source>
</reference>
<dbReference type="InterPro" id="IPR006767">
    <property type="entry name" value="Cwf19-like_C_dom-2"/>
</dbReference>
<dbReference type="STRING" id="1353952.A0A165JAY2"/>
<dbReference type="Pfam" id="PF04677">
    <property type="entry name" value="CwfJ_C_1"/>
    <property type="match status" value="1"/>
</dbReference>
<dbReference type="InterPro" id="IPR025829">
    <property type="entry name" value="Zn_knuckle_CX2CX3GHX4C"/>
</dbReference>
<dbReference type="Gene3D" id="4.10.60.10">
    <property type="entry name" value="Zinc finger, CCHC-type"/>
    <property type="match status" value="1"/>
</dbReference>
<dbReference type="InterPro" id="IPR001878">
    <property type="entry name" value="Znf_CCHC"/>
</dbReference>
<evidence type="ECO:0000313" key="7">
    <source>
        <dbReference type="Proteomes" id="UP000076842"/>
    </source>
</evidence>
<dbReference type="GO" id="GO:0061632">
    <property type="term" value="F:RNA lariat debranching enzyme activator activity"/>
    <property type="evidence" value="ECO:0007669"/>
    <property type="project" value="TreeGrafter"/>
</dbReference>
<dbReference type="SUPFAM" id="SSF54197">
    <property type="entry name" value="HIT-like"/>
    <property type="match status" value="1"/>
</dbReference>
<evidence type="ECO:0000313" key="6">
    <source>
        <dbReference type="EMBL" id="KZT61603.1"/>
    </source>
</evidence>
<organism evidence="6 7">
    <name type="scientific">Calocera cornea HHB12733</name>
    <dbReference type="NCBI Taxonomy" id="1353952"/>
    <lineage>
        <taxon>Eukaryota</taxon>
        <taxon>Fungi</taxon>
        <taxon>Dikarya</taxon>
        <taxon>Basidiomycota</taxon>
        <taxon>Agaricomycotina</taxon>
        <taxon>Dacrymycetes</taxon>
        <taxon>Dacrymycetales</taxon>
        <taxon>Dacrymycetaceae</taxon>
        <taxon>Calocera</taxon>
    </lineage>
</organism>
<evidence type="ECO:0000256" key="1">
    <source>
        <dbReference type="ARBA" id="ARBA00022723"/>
    </source>
</evidence>
<dbReference type="AlphaFoldDB" id="A0A165JAY2"/>
<keyword evidence="7" id="KW-1185">Reference proteome</keyword>
<evidence type="ECO:0000256" key="4">
    <source>
        <dbReference type="SAM" id="MobiDB-lite"/>
    </source>
</evidence>
<feature type="compositionally biased region" description="Pro residues" evidence="4">
    <location>
        <begin position="233"/>
        <end position="243"/>
    </location>
</feature>
<dbReference type="PANTHER" id="PTHR12072:SF4">
    <property type="entry name" value="CWF19-LIKE PROTEIN 1"/>
    <property type="match status" value="1"/>
</dbReference>
<protein>
    <recommendedName>
        <fullName evidence="5">CCHC-type domain-containing protein</fullName>
    </recommendedName>
</protein>
<feature type="domain" description="CCHC-type" evidence="5">
    <location>
        <begin position="354"/>
        <end position="371"/>
    </location>
</feature>
<feature type="domain" description="CCHC-type" evidence="5">
    <location>
        <begin position="388"/>
        <end position="404"/>
    </location>
</feature>
<dbReference type="GO" id="GO:0071014">
    <property type="term" value="C:post-mRNA release spliceosomal complex"/>
    <property type="evidence" value="ECO:0007669"/>
    <property type="project" value="TreeGrafter"/>
</dbReference>
<dbReference type="InterPro" id="IPR006768">
    <property type="entry name" value="Cwf19-like_C_dom-1"/>
</dbReference>
<name>A0A165JAY2_9BASI</name>
<dbReference type="GO" id="GO:0000398">
    <property type="term" value="P:mRNA splicing, via spliceosome"/>
    <property type="evidence" value="ECO:0007669"/>
    <property type="project" value="TreeGrafter"/>
</dbReference>
<feature type="domain" description="CCHC-type" evidence="5">
    <location>
        <begin position="316"/>
        <end position="332"/>
    </location>
</feature>
<keyword evidence="1" id="KW-0479">Metal-binding</keyword>
<gene>
    <name evidence="6" type="ORF">CALCODRAFT_491153</name>
</gene>
<dbReference type="Pfam" id="PF13696">
    <property type="entry name" value="zf-CCHC_2"/>
    <property type="match status" value="1"/>
</dbReference>
<dbReference type="GO" id="GO:0003676">
    <property type="term" value="F:nucleic acid binding"/>
    <property type="evidence" value="ECO:0007669"/>
    <property type="project" value="InterPro"/>
</dbReference>
<keyword evidence="3" id="KW-0862">Zinc</keyword>
<keyword evidence="2" id="KW-0863">Zinc-finger</keyword>
<dbReference type="InParanoid" id="A0A165JAY2"/>
<accession>A0A165JAY2</accession>
<dbReference type="GO" id="GO:0008270">
    <property type="term" value="F:zinc ion binding"/>
    <property type="evidence" value="ECO:0007669"/>
    <property type="project" value="UniProtKB-KW"/>
</dbReference>
<dbReference type="InterPro" id="IPR040194">
    <property type="entry name" value="Cwf19-like"/>
</dbReference>